<dbReference type="AlphaFoldDB" id="A0A6A4WP95"/>
<dbReference type="InterPro" id="IPR016346">
    <property type="entry name" value="G-protein_beta_1-5"/>
</dbReference>
<dbReference type="EMBL" id="VIIS01000534">
    <property type="protein sequence ID" value="KAF0307893.1"/>
    <property type="molecule type" value="Genomic_DNA"/>
</dbReference>
<dbReference type="Gene3D" id="2.130.10.10">
    <property type="entry name" value="YVTN repeat-like/Quinoprotein amine dehydrogenase"/>
    <property type="match status" value="1"/>
</dbReference>
<evidence type="ECO:0000313" key="1">
    <source>
        <dbReference type="EMBL" id="KAF0307893.1"/>
    </source>
</evidence>
<dbReference type="OrthoDB" id="10255630at2759"/>
<comment type="caution">
    <text evidence="1">The sequence shown here is derived from an EMBL/GenBank/DDBJ whole genome shotgun (WGS) entry which is preliminary data.</text>
</comment>
<sequence>MRDGALEVEFRKSEEATNALTATRFVYSEGRASGRKLVSLPLTVEPHRSKNSSRGVINCFDLRNDARKAACDTTLVQATATMEQIGRIQMRNRRTLRGHLAKIYAMHWGCDSRYVIRSTARFRGSSIM</sequence>
<gene>
    <name evidence="1" type="primary">Gbeta13F</name>
    <name evidence="1" type="ORF">FJT64_020821</name>
</gene>
<organism evidence="1 2">
    <name type="scientific">Amphibalanus amphitrite</name>
    <name type="common">Striped barnacle</name>
    <name type="synonym">Balanus amphitrite</name>
    <dbReference type="NCBI Taxonomy" id="1232801"/>
    <lineage>
        <taxon>Eukaryota</taxon>
        <taxon>Metazoa</taxon>
        <taxon>Ecdysozoa</taxon>
        <taxon>Arthropoda</taxon>
        <taxon>Crustacea</taxon>
        <taxon>Multicrustacea</taxon>
        <taxon>Cirripedia</taxon>
        <taxon>Thoracica</taxon>
        <taxon>Thoracicalcarea</taxon>
        <taxon>Balanomorpha</taxon>
        <taxon>Balanoidea</taxon>
        <taxon>Balanidae</taxon>
        <taxon>Amphibalaninae</taxon>
        <taxon>Amphibalanus</taxon>
    </lineage>
</organism>
<accession>A0A6A4WP95</accession>
<dbReference type="GO" id="GO:0007165">
    <property type="term" value="P:signal transduction"/>
    <property type="evidence" value="ECO:0007669"/>
    <property type="project" value="InterPro"/>
</dbReference>
<proteinExistence type="predicted"/>
<name>A0A6A4WP95_AMPAM</name>
<evidence type="ECO:0000313" key="2">
    <source>
        <dbReference type="Proteomes" id="UP000440578"/>
    </source>
</evidence>
<dbReference type="Proteomes" id="UP000440578">
    <property type="component" value="Unassembled WGS sequence"/>
</dbReference>
<dbReference type="PANTHER" id="PTHR19850">
    <property type="entry name" value="GUANINE NUCLEOTIDE-BINDING PROTEIN BETA G PROTEIN BETA"/>
    <property type="match status" value="1"/>
</dbReference>
<dbReference type="InterPro" id="IPR015943">
    <property type="entry name" value="WD40/YVTN_repeat-like_dom_sf"/>
</dbReference>
<reference evidence="1 2" key="1">
    <citation type="submission" date="2019-07" db="EMBL/GenBank/DDBJ databases">
        <title>Draft genome assembly of a fouling barnacle, Amphibalanus amphitrite (Darwin, 1854): The first reference genome for Thecostraca.</title>
        <authorList>
            <person name="Kim W."/>
        </authorList>
    </citation>
    <scope>NUCLEOTIDE SEQUENCE [LARGE SCALE GENOMIC DNA]</scope>
    <source>
        <strain evidence="1">SNU_AA5</strain>
        <tissue evidence="1">Soma without cirri and trophi</tissue>
    </source>
</reference>
<keyword evidence="2" id="KW-1185">Reference proteome</keyword>
<protein>
    <submittedName>
        <fullName evidence="1">Guanine nucleotide-binding protein subunit beta-1</fullName>
    </submittedName>
</protein>